<dbReference type="InterPro" id="IPR013719">
    <property type="entry name" value="RTT106/SPT16-like_middle_dom"/>
</dbReference>
<keyword evidence="5" id="KW-1185">Reference proteome</keyword>
<feature type="compositionally biased region" description="Acidic residues" evidence="2">
    <location>
        <begin position="350"/>
        <end position="361"/>
    </location>
</feature>
<dbReference type="PANTHER" id="PTHR45849">
    <property type="entry name" value="FACT COMPLEX SUBUNIT SSRP1"/>
    <property type="match status" value="1"/>
</dbReference>
<evidence type="ECO:0000256" key="2">
    <source>
        <dbReference type="SAM" id="MobiDB-lite"/>
    </source>
</evidence>
<evidence type="ECO:0000256" key="1">
    <source>
        <dbReference type="ARBA" id="ARBA00006159"/>
    </source>
</evidence>
<reference evidence="4" key="1">
    <citation type="journal article" date="2020" name="Microb. Genom.">
        <title>Genetic diversity of clinical and environmental Mucorales isolates obtained from an investigation of mucormycosis cases among solid organ transplant recipients.</title>
        <authorList>
            <person name="Nguyen M.H."/>
            <person name="Kaul D."/>
            <person name="Muto C."/>
            <person name="Cheng S.J."/>
            <person name="Richter R.A."/>
            <person name="Bruno V.M."/>
            <person name="Liu G."/>
            <person name="Beyhan S."/>
            <person name="Sundermann A.J."/>
            <person name="Mounaud S."/>
            <person name="Pasculle A.W."/>
            <person name="Nierman W.C."/>
            <person name="Driscoll E."/>
            <person name="Cumbie R."/>
            <person name="Clancy C.J."/>
            <person name="Dupont C.L."/>
        </authorList>
    </citation>
    <scope>NUCLEOTIDE SEQUENCE</scope>
    <source>
        <strain evidence="4">GL11</strain>
    </source>
</reference>
<dbReference type="SMART" id="SM01287">
    <property type="entry name" value="Rtt106"/>
    <property type="match status" value="1"/>
</dbReference>
<dbReference type="GO" id="GO:0042393">
    <property type="term" value="F:histone binding"/>
    <property type="evidence" value="ECO:0007669"/>
    <property type="project" value="TreeGrafter"/>
</dbReference>
<dbReference type="EMBL" id="JAANQT010003722">
    <property type="protein sequence ID" value="KAG1300801.1"/>
    <property type="molecule type" value="Genomic_DNA"/>
</dbReference>
<organism evidence="4 5">
    <name type="scientific">Rhizopus oryzae</name>
    <name type="common">Mucormycosis agent</name>
    <name type="synonym">Rhizopus arrhizus var. delemar</name>
    <dbReference type="NCBI Taxonomy" id="64495"/>
    <lineage>
        <taxon>Eukaryota</taxon>
        <taxon>Fungi</taxon>
        <taxon>Fungi incertae sedis</taxon>
        <taxon>Mucoromycota</taxon>
        <taxon>Mucoromycotina</taxon>
        <taxon>Mucoromycetes</taxon>
        <taxon>Mucorales</taxon>
        <taxon>Mucorineae</taxon>
        <taxon>Rhizopodaceae</taxon>
        <taxon>Rhizopus</taxon>
    </lineage>
</organism>
<feature type="domain" description="Histone chaperone RTT106/FACT complex subunit SPT16-like middle" evidence="3">
    <location>
        <begin position="179"/>
        <end position="283"/>
    </location>
</feature>
<feature type="compositionally biased region" description="Acidic residues" evidence="2">
    <location>
        <begin position="310"/>
        <end position="342"/>
    </location>
</feature>
<evidence type="ECO:0000259" key="3">
    <source>
        <dbReference type="SMART" id="SM01287"/>
    </source>
</evidence>
<dbReference type="InterPro" id="IPR050454">
    <property type="entry name" value="RTT106/SSRP1_HistChap/FACT"/>
</dbReference>
<dbReference type="SUPFAM" id="SSF50729">
    <property type="entry name" value="PH domain-like"/>
    <property type="match status" value="1"/>
</dbReference>
<sequence>MEIRLDSSIEDVELRQSVKDLVATHPDSANVIERLISYYENKDNGKQAKRRKLDQNNQVFRLSDLSFGSPARKKYDLIITPSHLILYNAKLEIIESQYSLDEFALGACVPTPEKTNKSFTFVLFLKNEDCIVFNTQDKGDIKMEQANNPSQTLTGDKHKEIAQLLTTYACIPISLPSQDISVAAYLKAKDGYLFFLPTGILFGFKKPTLFFPLSSLAGNAFTSITQRTFDLVLSLKGPIYGNSGFKAIKEGEHETVEFSMISQEEFGPIDGYIKKAGINDQSMSEERRAPIKNNNTDEQNATDKENAKEEDSEEEDENFEPSDNDDEDPLEYDTDAEEEENGDTSAQIDKEEEQDMLDESD</sequence>
<gene>
    <name evidence="4" type="ORF">G6F64_012370</name>
</gene>
<dbReference type="Pfam" id="PF08512">
    <property type="entry name" value="Rttp106-like_middle"/>
    <property type="match status" value="1"/>
</dbReference>
<dbReference type="OrthoDB" id="75754at2759"/>
<proteinExistence type="inferred from homology"/>
<protein>
    <recommendedName>
        <fullName evidence="3">Histone chaperone RTT106/FACT complex subunit SPT16-like middle domain-containing protein</fullName>
    </recommendedName>
</protein>
<comment type="caution">
    <text evidence="4">The sequence shown here is derived from an EMBL/GenBank/DDBJ whole genome shotgun (WGS) entry which is preliminary data.</text>
</comment>
<dbReference type="InterPro" id="IPR011993">
    <property type="entry name" value="PH-like_dom_sf"/>
</dbReference>
<dbReference type="PANTHER" id="PTHR45849:SF3">
    <property type="entry name" value="HISTONE CHAPERONE RTT106"/>
    <property type="match status" value="1"/>
</dbReference>
<evidence type="ECO:0000313" key="5">
    <source>
        <dbReference type="Proteomes" id="UP000716291"/>
    </source>
</evidence>
<dbReference type="Proteomes" id="UP000716291">
    <property type="component" value="Unassembled WGS sequence"/>
</dbReference>
<dbReference type="GO" id="GO:0031491">
    <property type="term" value="F:nucleosome binding"/>
    <property type="evidence" value="ECO:0007669"/>
    <property type="project" value="TreeGrafter"/>
</dbReference>
<comment type="similarity">
    <text evidence="1">Belongs to the RTT106 family.</text>
</comment>
<dbReference type="Gene3D" id="2.30.29.120">
    <property type="match status" value="1"/>
</dbReference>
<evidence type="ECO:0000313" key="4">
    <source>
        <dbReference type="EMBL" id="KAG1300801.1"/>
    </source>
</evidence>
<dbReference type="AlphaFoldDB" id="A0A9P6WXE2"/>
<accession>A0A9P6WXE2</accession>
<dbReference type="Gene3D" id="2.30.29.30">
    <property type="entry name" value="Pleckstrin-homology domain (PH domain)/Phosphotyrosine-binding domain (PTB)"/>
    <property type="match status" value="1"/>
</dbReference>
<name>A0A9P6WXE2_RHIOR</name>
<feature type="region of interest" description="Disordered" evidence="2">
    <location>
        <begin position="280"/>
        <end position="361"/>
    </location>
</feature>